<reference evidence="1" key="1">
    <citation type="submission" date="2018-02" db="EMBL/GenBank/DDBJ databases">
        <title>Rhizophora mucronata_Transcriptome.</title>
        <authorList>
            <person name="Meera S.P."/>
            <person name="Sreeshan A."/>
            <person name="Augustine A."/>
        </authorList>
    </citation>
    <scope>NUCLEOTIDE SEQUENCE</scope>
    <source>
        <tissue evidence="1">Leaf</tissue>
    </source>
</reference>
<sequence length="29" mass="3546">MKSKSNCLRRLNRVRCTRKKKLQINARIM</sequence>
<organism evidence="1">
    <name type="scientific">Rhizophora mucronata</name>
    <name type="common">Asiatic mangrove</name>
    <dbReference type="NCBI Taxonomy" id="61149"/>
    <lineage>
        <taxon>Eukaryota</taxon>
        <taxon>Viridiplantae</taxon>
        <taxon>Streptophyta</taxon>
        <taxon>Embryophyta</taxon>
        <taxon>Tracheophyta</taxon>
        <taxon>Spermatophyta</taxon>
        <taxon>Magnoliopsida</taxon>
        <taxon>eudicotyledons</taxon>
        <taxon>Gunneridae</taxon>
        <taxon>Pentapetalae</taxon>
        <taxon>rosids</taxon>
        <taxon>fabids</taxon>
        <taxon>Malpighiales</taxon>
        <taxon>Rhizophoraceae</taxon>
        <taxon>Rhizophora</taxon>
    </lineage>
</organism>
<dbReference type="EMBL" id="GGEC01085606">
    <property type="protein sequence ID" value="MBX66090.1"/>
    <property type="molecule type" value="Transcribed_RNA"/>
</dbReference>
<accession>A0A2P2QGB8</accession>
<protein>
    <submittedName>
        <fullName evidence="1">Uncharacterized protein</fullName>
    </submittedName>
</protein>
<evidence type="ECO:0000313" key="1">
    <source>
        <dbReference type="EMBL" id="MBX66090.1"/>
    </source>
</evidence>
<proteinExistence type="predicted"/>
<dbReference type="AlphaFoldDB" id="A0A2P2QGB8"/>
<name>A0A2P2QGB8_RHIMU</name>